<reference evidence="2 3" key="1">
    <citation type="submission" date="2020-02" db="EMBL/GenBank/DDBJ databases">
        <authorList>
            <person name="Ferguson B K."/>
        </authorList>
    </citation>
    <scope>NUCLEOTIDE SEQUENCE [LARGE SCALE GENOMIC DNA]</scope>
</reference>
<gene>
    <name evidence="2" type="ORF">NTEN_LOCUS24095</name>
</gene>
<dbReference type="AlphaFoldDB" id="A0A6H5HU49"/>
<dbReference type="EMBL" id="CADCXU010035393">
    <property type="protein sequence ID" value="CAB0020522.1"/>
    <property type="molecule type" value="Genomic_DNA"/>
</dbReference>
<feature type="compositionally biased region" description="Basic and acidic residues" evidence="1">
    <location>
        <begin position="379"/>
        <end position="389"/>
    </location>
</feature>
<evidence type="ECO:0000313" key="2">
    <source>
        <dbReference type="EMBL" id="CAB0020522.1"/>
    </source>
</evidence>
<feature type="region of interest" description="Disordered" evidence="1">
    <location>
        <begin position="379"/>
        <end position="400"/>
    </location>
</feature>
<organism evidence="2 3">
    <name type="scientific">Nesidiocoris tenuis</name>
    <dbReference type="NCBI Taxonomy" id="355587"/>
    <lineage>
        <taxon>Eukaryota</taxon>
        <taxon>Metazoa</taxon>
        <taxon>Ecdysozoa</taxon>
        <taxon>Arthropoda</taxon>
        <taxon>Hexapoda</taxon>
        <taxon>Insecta</taxon>
        <taxon>Pterygota</taxon>
        <taxon>Neoptera</taxon>
        <taxon>Paraneoptera</taxon>
        <taxon>Hemiptera</taxon>
        <taxon>Heteroptera</taxon>
        <taxon>Panheteroptera</taxon>
        <taxon>Cimicomorpha</taxon>
        <taxon>Miridae</taxon>
        <taxon>Dicyphina</taxon>
        <taxon>Nesidiocoris</taxon>
    </lineage>
</organism>
<protein>
    <submittedName>
        <fullName evidence="2">Uncharacterized protein</fullName>
    </submittedName>
</protein>
<evidence type="ECO:0000256" key="1">
    <source>
        <dbReference type="SAM" id="MobiDB-lite"/>
    </source>
</evidence>
<proteinExistence type="predicted"/>
<dbReference type="Proteomes" id="UP000479000">
    <property type="component" value="Unassembled WGS sequence"/>
</dbReference>
<name>A0A6H5HU49_9HEMI</name>
<sequence>MSNSFCSCIQFERLKFMNNQNCYPYYLMSRTKRRHYAFKIQLWACENRPTRNGPHSPAEVRHTVYYWTKGGRRALRVAPDHIHYQGRDPYAGPSQGSLGSDLKKSSTNAFLAGLFSPLSTSHRIRSNSKCGKLLRASQLSDCVISLGQYLLFLETIQPDGTKLSGNHLEQCFLFNFHMGLDIPNIKLMFLTGGNHIPVRRISGRYTCTDIKKKVISKPCVLFQGLKKDKCIDISFKLVFTIRGLFILTYRTITNKLQDVLRGRRKLLFPGLKNFFQLSRASLDSALNVIHAYSCKECAETFKEFDGVKYSNIGPVESPQLTKACKRRNSIENSSQTNLKKSSLKISGKNPMTLTNRPSPFLDFDGIRLFYKRREVITQRRSSRSVDDKTPTVSAEHMSEESLLKSIQRGKIAEIVDEN</sequence>
<accession>A0A6H5HU49</accession>
<keyword evidence="3" id="KW-1185">Reference proteome</keyword>
<evidence type="ECO:0000313" key="3">
    <source>
        <dbReference type="Proteomes" id="UP000479000"/>
    </source>
</evidence>